<protein>
    <recommendedName>
        <fullName evidence="3">Cell division protein FtsQ</fullName>
    </recommendedName>
</protein>
<dbReference type="RefSeq" id="WP_308865223.1">
    <property type="nucleotide sequence ID" value="NZ_JAVHUL010000035.1"/>
</dbReference>
<name>A0ABU1A3E4_9FLAO</name>
<sequence length="239" mass="27815">MKVNWNYIKAFALLVLVVFLYSFSSARNKKRNIERIEVHFTNDENLYVTEAAVNKLLIQNQDSVQNLAKDILDLKVIENRLDTNEMIEDAEVYLTVNGRLGAVITQRRPIARVYGNESYYIDVNGKSMPLSTNFSARVPFIKNIEKENIAEVYPLVAKIEKDEFLKEHITLIKRNSKGEYVLEMRLYDFEILFGEANSIEKKINNLKAFYKKALLDDQLDAYKWVNLKFENQVVCTKKG</sequence>
<dbReference type="Proteomes" id="UP001230915">
    <property type="component" value="Unassembled WGS sequence"/>
</dbReference>
<keyword evidence="2" id="KW-1185">Reference proteome</keyword>
<reference evidence="1 2" key="1">
    <citation type="submission" date="2023-08" db="EMBL/GenBank/DDBJ databases">
        <title>Mesonia sp. MT50, isolated from deep-sea sediment of the Mariana Trench.</title>
        <authorList>
            <person name="Fu H."/>
        </authorList>
    </citation>
    <scope>NUCLEOTIDE SEQUENCE [LARGE SCALE GENOMIC DNA]</scope>
    <source>
        <strain evidence="1 2">MT50</strain>
    </source>
</reference>
<evidence type="ECO:0000313" key="1">
    <source>
        <dbReference type="EMBL" id="MDQ7918229.1"/>
    </source>
</evidence>
<dbReference type="EMBL" id="JAVHUL010000035">
    <property type="protein sequence ID" value="MDQ7918229.1"/>
    <property type="molecule type" value="Genomic_DNA"/>
</dbReference>
<evidence type="ECO:0008006" key="3">
    <source>
        <dbReference type="Google" id="ProtNLM"/>
    </source>
</evidence>
<proteinExistence type="predicted"/>
<accession>A0ABU1A3E4</accession>
<organism evidence="1 2">
    <name type="scientific">Mesonia profundi</name>
    <dbReference type="NCBI Taxonomy" id="3070998"/>
    <lineage>
        <taxon>Bacteria</taxon>
        <taxon>Pseudomonadati</taxon>
        <taxon>Bacteroidota</taxon>
        <taxon>Flavobacteriia</taxon>
        <taxon>Flavobacteriales</taxon>
        <taxon>Flavobacteriaceae</taxon>
        <taxon>Mesonia</taxon>
    </lineage>
</organism>
<comment type="caution">
    <text evidence="1">The sequence shown here is derived from an EMBL/GenBank/DDBJ whole genome shotgun (WGS) entry which is preliminary data.</text>
</comment>
<gene>
    <name evidence="1" type="ORF">RBU60_11640</name>
</gene>
<evidence type="ECO:0000313" key="2">
    <source>
        <dbReference type="Proteomes" id="UP001230915"/>
    </source>
</evidence>